<feature type="compositionally biased region" description="Low complexity" evidence="1">
    <location>
        <begin position="87"/>
        <end position="107"/>
    </location>
</feature>
<reference evidence="2 3" key="1">
    <citation type="submission" date="2018-02" db="EMBL/GenBank/DDBJ databases">
        <title>Genome sequence of Desulfovibrio carbinolicus DSM 3852.</title>
        <authorList>
            <person name="Wilbanks E."/>
            <person name="Skennerton C.T."/>
            <person name="Orphan V.J."/>
        </authorList>
    </citation>
    <scope>NUCLEOTIDE SEQUENCE [LARGE SCALE GENOMIC DNA]</scope>
    <source>
        <strain evidence="2 3">DSM 3852</strain>
    </source>
</reference>
<protein>
    <submittedName>
        <fullName evidence="2">Uncharacterized protein</fullName>
    </submittedName>
</protein>
<dbReference type="AlphaFoldDB" id="A0A4P6HFM2"/>
<sequence length="275" mass="29490">MGLLDSLLEVPERLRVWQMAGVRHFYLDPEAVVTPVDTHAPESGPVYESGFAVPLDVVGQAELAVEQAETAVDGHTIAPAIPPAPETPEASPNPIAAPTPASQAPSARHTPPTRPVPSNEPQGSPAAARDALPDNPDRWPLPWPTFFAKTPPTPCLVITYRELGLDMAGQSEPRRRDLWRRLIADAGLAGKGLVAFWPLALPQGGALAEMPLHFACGVARLNPELVAVFGEISDAVRLELAARATSAVVVLPPPHALYNPDPEVWEHVVATLRRR</sequence>
<dbReference type="EMBL" id="CP026538">
    <property type="protein sequence ID" value="QAZ65717.1"/>
    <property type="molecule type" value="Genomic_DNA"/>
</dbReference>
<name>A0A4P6HFM2_9BACT</name>
<accession>A0A4P6HFM2</accession>
<gene>
    <name evidence="2" type="ORF">C3Y92_00040</name>
</gene>
<evidence type="ECO:0000256" key="1">
    <source>
        <dbReference type="SAM" id="MobiDB-lite"/>
    </source>
</evidence>
<keyword evidence="3" id="KW-1185">Reference proteome</keyword>
<dbReference type="RefSeq" id="WP_129348324.1">
    <property type="nucleotide sequence ID" value="NZ_CP026538.1"/>
</dbReference>
<proteinExistence type="predicted"/>
<feature type="region of interest" description="Disordered" evidence="1">
    <location>
        <begin position="77"/>
        <end position="135"/>
    </location>
</feature>
<dbReference type="OrthoDB" id="5460870at2"/>
<dbReference type="KEGG" id="dcb:C3Y92_00040"/>
<evidence type="ECO:0000313" key="3">
    <source>
        <dbReference type="Proteomes" id="UP000293296"/>
    </source>
</evidence>
<dbReference type="Proteomes" id="UP000293296">
    <property type="component" value="Chromosome"/>
</dbReference>
<organism evidence="2 3">
    <name type="scientific">Solidesulfovibrio carbinolicus</name>
    <dbReference type="NCBI Taxonomy" id="296842"/>
    <lineage>
        <taxon>Bacteria</taxon>
        <taxon>Pseudomonadati</taxon>
        <taxon>Thermodesulfobacteriota</taxon>
        <taxon>Desulfovibrionia</taxon>
        <taxon>Desulfovibrionales</taxon>
        <taxon>Desulfovibrionaceae</taxon>
        <taxon>Solidesulfovibrio</taxon>
    </lineage>
</organism>
<evidence type="ECO:0000313" key="2">
    <source>
        <dbReference type="EMBL" id="QAZ65717.1"/>
    </source>
</evidence>